<keyword evidence="2" id="KW-1185">Reference proteome</keyword>
<evidence type="ECO:0000313" key="2">
    <source>
        <dbReference type="Proteomes" id="UP000828048"/>
    </source>
</evidence>
<accession>A0ACB7Y6R3</accession>
<gene>
    <name evidence="1" type="ORF">Vadar_010980</name>
</gene>
<reference evidence="1 2" key="1">
    <citation type="journal article" date="2021" name="Hortic Res">
        <title>High-quality reference genome and annotation aids understanding of berry development for evergreen blueberry (Vaccinium darrowii).</title>
        <authorList>
            <person name="Yu J."/>
            <person name="Hulse-Kemp A.M."/>
            <person name="Babiker E."/>
            <person name="Staton M."/>
        </authorList>
    </citation>
    <scope>NUCLEOTIDE SEQUENCE [LARGE SCALE GENOMIC DNA]</scope>
    <source>
        <strain evidence="2">cv. NJ 8807/NJ 8810</strain>
        <tissue evidence="1">Young leaf</tissue>
    </source>
</reference>
<sequence length="335" mass="37707">MASIPEIQIPLAPLGSNSMAKIPLLGFGTASWPFGGISEEVLKESILTAIKLGYRHFDTASLYHTEECLGKAISEALAIGLIQSRGELFITSKLWCSDVHPHRVLPALQNTLQKLGLEYLDLYLIHIPVSMKPEGGYSLIFNQSYLLPMDFKSVWEAMEECHKLGLAKNIGVSNFSSKKIEQLLQTAKIPPAVNQVEMNPVWQQKKLRKFCEEKGIHVTAYSPLGAKGTFWGTDQVMDCEILKEIARAKGKTLAQVCLRWVHEQGVSVLVKSYNKERMKKNLDIFDWKLSPEESQKIDQIPQRKGFRALGFVSDDGPFKSLEDMWDEEINLIVSE</sequence>
<dbReference type="EMBL" id="CM037157">
    <property type="protein sequence ID" value="KAH7848967.1"/>
    <property type="molecule type" value="Genomic_DNA"/>
</dbReference>
<comment type="caution">
    <text evidence="1">The sequence shown here is derived from an EMBL/GenBank/DDBJ whole genome shotgun (WGS) entry which is preliminary data.</text>
</comment>
<organism evidence="1 2">
    <name type="scientific">Vaccinium darrowii</name>
    <dbReference type="NCBI Taxonomy" id="229202"/>
    <lineage>
        <taxon>Eukaryota</taxon>
        <taxon>Viridiplantae</taxon>
        <taxon>Streptophyta</taxon>
        <taxon>Embryophyta</taxon>
        <taxon>Tracheophyta</taxon>
        <taxon>Spermatophyta</taxon>
        <taxon>Magnoliopsida</taxon>
        <taxon>eudicotyledons</taxon>
        <taxon>Gunneridae</taxon>
        <taxon>Pentapetalae</taxon>
        <taxon>asterids</taxon>
        <taxon>Ericales</taxon>
        <taxon>Ericaceae</taxon>
        <taxon>Vaccinioideae</taxon>
        <taxon>Vaccinieae</taxon>
        <taxon>Vaccinium</taxon>
    </lineage>
</organism>
<dbReference type="Proteomes" id="UP000828048">
    <property type="component" value="Chromosome 7"/>
</dbReference>
<name>A0ACB7Y6R3_9ERIC</name>
<protein>
    <submittedName>
        <fullName evidence="1">Uncharacterized protein</fullName>
    </submittedName>
</protein>
<evidence type="ECO:0000313" key="1">
    <source>
        <dbReference type="EMBL" id="KAH7848967.1"/>
    </source>
</evidence>
<proteinExistence type="predicted"/>